<reference evidence="3 4" key="1">
    <citation type="submission" date="2015-04" db="EMBL/GenBank/DDBJ databases">
        <title>Complete genome sequence of Schizopora paradoxa KUC8140, a cosmopolitan wood degrader in East Asia.</title>
        <authorList>
            <consortium name="DOE Joint Genome Institute"/>
            <person name="Min B."/>
            <person name="Park H."/>
            <person name="Jang Y."/>
            <person name="Kim J.-J."/>
            <person name="Kim K.H."/>
            <person name="Pangilinan J."/>
            <person name="Lipzen A."/>
            <person name="Riley R."/>
            <person name="Grigoriev I.V."/>
            <person name="Spatafora J.W."/>
            <person name="Choi I.-G."/>
        </authorList>
    </citation>
    <scope>NUCLEOTIDE SEQUENCE [LARGE SCALE GENOMIC DNA]</scope>
    <source>
        <strain evidence="3 4">KUC8140</strain>
    </source>
</reference>
<evidence type="ECO:0000313" key="4">
    <source>
        <dbReference type="Proteomes" id="UP000053477"/>
    </source>
</evidence>
<dbReference type="InParanoid" id="A0A0H2R450"/>
<gene>
    <name evidence="3" type="ORF">SCHPADRAFT_986952</name>
</gene>
<evidence type="ECO:0000256" key="2">
    <source>
        <dbReference type="SAM" id="Phobius"/>
    </source>
</evidence>
<sequence>MEGGMGMEGEVLRGEALWNDWTIGIIRMIVVAVVVLLVGLARRCVHPRLDFGVLFGRLDGDVSAASSGSCWRFYRYSLLDAELDWRRRRDVKHVARLRRFARIRDGLTASAWDMVEEGARERGSPRDIQGRKIALRPSVDPESGVPARR</sequence>
<feature type="compositionally biased region" description="Basic and acidic residues" evidence="1">
    <location>
        <begin position="118"/>
        <end position="130"/>
    </location>
</feature>
<protein>
    <submittedName>
        <fullName evidence="3">Uncharacterized protein</fullName>
    </submittedName>
</protein>
<feature type="transmembrane region" description="Helical" evidence="2">
    <location>
        <begin position="21"/>
        <end position="41"/>
    </location>
</feature>
<proteinExistence type="predicted"/>
<dbReference type="Proteomes" id="UP000053477">
    <property type="component" value="Unassembled WGS sequence"/>
</dbReference>
<name>A0A0H2R450_9AGAM</name>
<organism evidence="3 4">
    <name type="scientific">Schizopora paradoxa</name>
    <dbReference type="NCBI Taxonomy" id="27342"/>
    <lineage>
        <taxon>Eukaryota</taxon>
        <taxon>Fungi</taxon>
        <taxon>Dikarya</taxon>
        <taxon>Basidiomycota</taxon>
        <taxon>Agaricomycotina</taxon>
        <taxon>Agaricomycetes</taxon>
        <taxon>Hymenochaetales</taxon>
        <taxon>Schizoporaceae</taxon>
        <taxon>Schizopora</taxon>
    </lineage>
</organism>
<keyword evidence="2" id="KW-0472">Membrane</keyword>
<dbReference type="EMBL" id="KQ086236">
    <property type="protein sequence ID" value="KLO06112.1"/>
    <property type="molecule type" value="Genomic_DNA"/>
</dbReference>
<feature type="region of interest" description="Disordered" evidence="1">
    <location>
        <begin position="118"/>
        <end position="149"/>
    </location>
</feature>
<keyword evidence="4" id="KW-1185">Reference proteome</keyword>
<evidence type="ECO:0000256" key="1">
    <source>
        <dbReference type="SAM" id="MobiDB-lite"/>
    </source>
</evidence>
<keyword evidence="2" id="KW-1133">Transmembrane helix</keyword>
<accession>A0A0H2R450</accession>
<keyword evidence="2" id="KW-0812">Transmembrane</keyword>
<evidence type="ECO:0000313" key="3">
    <source>
        <dbReference type="EMBL" id="KLO06112.1"/>
    </source>
</evidence>
<dbReference type="AlphaFoldDB" id="A0A0H2R450"/>